<keyword evidence="2" id="KW-1185">Reference proteome</keyword>
<sequence length="175" mass="19947">MNDREKKLLIGLGVALFGVANLGAFKYFETTQKKVVKQIQQHEQTLEIAQFAREQSNAVQGEIEWLEKNQKDPKEAELVPSELEKFVTGRAAAAGLTLTRPKILDNRTDGAFFERARFQISVSGKEEALYRWLTELQSPKDFRAITALRLSPNREDDTLIDAVVQVEEWFQPKVP</sequence>
<organism evidence="1 2">
    <name type="scientific">Haloferula luteola</name>
    <dbReference type="NCBI Taxonomy" id="595692"/>
    <lineage>
        <taxon>Bacteria</taxon>
        <taxon>Pseudomonadati</taxon>
        <taxon>Verrucomicrobiota</taxon>
        <taxon>Verrucomicrobiia</taxon>
        <taxon>Verrucomicrobiales</taxon>
        <taxon>Verrucomicrobiaceae</taxon>
        <taxon>Haloferula</taxon>
    </lineage>
</organism>
<dbReference type="EMBL" id="JACHFD010000011">
    <property type="protein sequence ID" value="MBB5352257.1"/>
    <property type="molecule type" value="Genomic_DNA"/>
</dbReference>
<gene>
    <name evidence="1" type="ORF">HNR46_002500</name>
</gene>
<dbReference type="AlphaFoldDB" id="A0A840V1N7"/>
<dbReference type="RefSeq" id="WP_184019140.1">
    <property type="nucleotide sequence ID" value="NZ_JACHFD010000011.1"/>
</dbReference>
<accession>A0A840V1N7</accession>
<reference evidence="1 2" key="1">
    <citation type="submission" date="2020-08" db="EMBL/GenBank/DDBJ databases">
        <title>Genomic Encyclopedia of Type Strains, Phase IV (KMG-IV): sequencing the most valuable type-strain genomes for metagenomic binning, comparative biology and taxonomic classification.</title>
        <authorList>
            <person name="Goeker M."/>
        </authorList>
    </citation>
    <scope>NUCLEOTIDE SEQUENCE [LARGE SCALE GENOMIC DNA]</scope>
    <source>
        <strain evidence="1 2">YC6886</strain>
    </source>
</reference>
<comment type="caution">
    <text evidence="1">The sequence shown here is derived from an EMBL/GenBank/DDBJ whole genome shotgun (WGS) entry which is preliminary data.</text>
</comment>
<protein>
    <submittedName>
        <fullName evidence="1">Type II secretory pathway component PulM</fullName>
    </submittedName>
</protein>
<dbReference type="Proteomes" id="UP000557717">
    <property type="component" value="Unassembled WGS sequence"/>
</dbReference>
<evidence type="ECO:0000313" key="2">
    <source>
        <dbReference type="Proteomes" id="UP000557717"/>
    </source>
</evidence>
<evidence type="ECO:0000313" key="1">
    <source>
        <dbReference type="EMBL" id="MBB5352257.1"/>
    </source>
</evidence>
<name>A0A840V1N7_9BACT</name>
<proteinExistence type="predicted"/>